<accession>A0A0R3PP47</accession>
<evidence type="ECO:0000256" key="2">
    <source>
        <dbReference type="ARBA" id="ARBA00022679"/>
    </source>
</evidence>
<evidence type="ECO:0000256" key="6">
    <source>
        <dbReference type="ARBA" id="ARBA00025774"/>
    </source>
</evidence>
<keyword evidence="13" id="KW-1185">Reference proteome</keyword>
<gene>
    <name evidence="12" type="ORF">ACOC_LOCUS6933</name>
</gene>
<dbReference type="WBParaSite" id="ACOC_0000693201-mRNA-1">
    <property type="protein sequence ID" value="ACOC_0000693201-mRNA-1"/>
    <property type="gene ID" value="ACOC_0000693201"/>
</dbReference>
<keyword evidence="2" id="KW-0808">Transferase</keyword>
<evidence type="ECO:0000313" key="12">
    <source>
        <dbReference type="EMBL" id="VDM58518.1"/>
    </source>
</evidence>
<dbReference type="EC" id="2.3.1.259" evidence="7"/>
<dbReference type="GO" id="GO:0007059">
    <property type="term" value="P:chromosome segregation"/>
    <property type="evidence" value="ECO:0007669"/>
    <property type="project" value="UniProtKB-KW"/>
</dbReference>
<evidence type="ECO:0000256" key="4">
    <source>
        <dbReference type="ARBA" id="ARBA00022853"/>
    </source>
</evidence>
<dbReference type="Proteomes" id="UP000267027">
    <property type="component" value="Unassembled WGS sequence"/>
</dbReference>
<evidence type="ECO:0000313" key="13">
    <source>
        <dbReference type="Proteomes" id="UP000267027"/>
    </source>
</evidence>
<keyword evidence="3" id="KW-0159">Chromosome partition</keyword>
<evidence type="ECO:0000259" key="11">
    <source>
        <dbReference type="PROSITE" id="PS51186"/>
    </source>
</evidence>
<dbReference type="Pfam" id="PF00583">
    <property type="entry name" value="Acetyltransf_1"/>
    <property type="match status" value="1"/>
</dbReference>
<keyword evidence="4" id="KW-0156">Chromatin regulator</keyword>
<organism evidence="14">
    <name type="scientific">Angiostrongylus costaricensis</name>
    <name type="common">Nematode worm</name>
    <dbReference type="NCBI Taxonomy" id="334426"/>
    <lineage>
        <taxon>Eukaryota</taxon>
        <taxon>Metazoa</taxon>
        <taxon>Ecdysozoa</taxon>
        <taxon>Nematoda</taxon>
        <taxon>Chromadorea</taxon>
        <taxon>Rhabditida</taxon>
        <taxon>Rhabditina</taxon>
        <taxon>Rhabditomorpha</taxon>
        <taxon>Strongyloidea</taxon>
        <taxon>Metastrongylidae</taxon>
        <taxon>Angiostrongylus</taxon>
    </lineage>
</organism>
<dbReference type="SUPFAM" id="SSF55729">
    <property type="entry name" value="Acyl-CoA N-acyltransferases (Nat)"/>
    <property type="match status" value="1"/>
</dbReference>
<evidence type="ECO:0000256" key="7">
    <source>
        <dbReference type="ARBA" id="ARBA00026111"/>
    </source>
</evidence>
<dbReference type="OrthoDB" id="47017at2759"/>
<dbReference type="GO" id="GO:0120518">
    <property type="term" value="F:protein N-terminal-methionine acetyltransferase activity"/>
    <property type="evidence" value="ECO:0007669"/>
    <property type="project" value="UniProtKB-EC"/>
</dbReference>
<dbReference type="Gene3D" id="3.40.630.30">
    <property type="match status" value="1"/>
</dbReference>
<evidence type="ECO:0000256" key="3">
    <source>
        <dbReference type="ARBA" id="ARBA00022829"/>
    </source>
</evidence>
<dbReference type="CDD" id="cd04301">
    <property type="entry name" value="NAT_SF"/>
    <property type="match status" value="1"/>
</dbReference>
<evidence type="ECO:0000256" key="9">
    <source>
        <dbReference type="ARBA" id="ARBA00048017"/>
    </source>
</evidence>
<dbReference type="InterPro" id="IPR045141">
    <property type="entry name" value="NAA60-like"/>
</dbReference>
<evidence type="ECO:0000256" key="1">
    <source>
        <dbReference type="ARBA" id="ARBA00013184"/>
    </source>
</evidence>
<dbReference type="EC" id="2.3.1.48" evidence="1"/>
<comment type="catalytic activity">
    <reaction evidence="10">
        <text>N-terminal L-methionyl-[transmembrane protein] + acetyl-CoA = N-terminal N(alpha)-acetyl-L-methionyl-[transmembrane protein] + CoA + H(+)</text>
        <dbReference type="Rhea" id="RHEA:50604"/>
        <dbReference type="Rhea" id="RHEA-COMP:12745"/>
        <dbReference type="Rhea" id="RHEA-COMP:12746"/>
        <dbReference type="ChEBI" id="CHEBI:15378"/>
        <dbReference type="ChEBI" id="CHEBI:57287"/>
        <dbReference type="ChEBI" id="CHEBI:57288"/>
        <dbReference type="ChEBI" id="CHEBI:64731"/>
        <dbReference type="ChEBI" id="CHEBI:133414"/>
        <dbReference type="EC" id="2.3.1.259"/>
    </reaction>
</comment>
<dbReference type="STRING" id="334426.A0A0R3PP47"/>
<evidence type="ECO:0000256" key="5">
    <source>
        <dbReference type="ARBA" id="ARBA00023315"/>
    </source>
</evidence>
<dbReference type="PROSITE" id="PS51186">
    <property type="entry name" value="GNAT"/>
    <property type="match status" value="1"/>
</dbReference>
<evidence type="ECO:0000313" key="14">
    <source>
        <dbReference type="WBParaSite" id="ACOC_0000693201-mRNA-1"/>
    </source>
</evidence>
<reference evidence="14" key="1">
    <citation type="submission" date="2017-02" db="UniProtKB">
        <authorList>
            <consortium name="WormBaseParasite"/>
        </authorList>
    </citation>
    <scope>IDENTIFICATION</scope>
</reference>
<evidence type="ECO:0000256" key="8">
    <source>
        <dbReference type="ARBA" id="ARBA00026144"/>
    </source>
</evidence>
<dbReference type="InterPro" id="IPR000182">
    <property type="entry name" value="GNAT_dom"/>
</dbReference>
<comment type="catalytic activity">
    <reaction evidence="9">
        <text>L-lysyl-[protein] + acetyl-CoA = N(6)-acetyl-L-lysyl-[protein] + CoA + H(+)</text>
        <dbReference type="Rhea" id="RHEA:45948"/>
        <dbReference type="Rhea" id="RHEA-COMP:9752"/>
        <dbReference type="Rhea" id="RHEA-COMP:10731"/>
        <dbReference type="ChEBI" id="CHEBI:15378"/>
        <dbReference type="ChEBI" id="CHEBI:29969"/>
        <dbReference type="ChEBI" id="CHEBI:57287"/>
        <dbReference type="ChEBI" id="CHEBI:57288"/>
        <dbReference type="ChEBI" id="CHEBI:61930"/>
        <dbReference type="EC" id="2.3.1.48"/>
    </reaction>
</comment>
<dbReference type="EMBL" id="UYYA01003990">
    <property type="protein sequence ID" value="VDM58518.1"/>
    <property type="molecule type" value="Genomic_DNA"/>
</dbReference>
<protein>
    <recommendedName>
        <fullName evidence="8">N-alpha-acetyltransferase 60</fullName>
        <ecNumber evidence="7">2.3.1.259</ecNumber>
        <ecNumber evidence="1">2.3.1.48</ecNumber>
    </recommendedName>
</protein>
<dbReference type="AlphaFoldDB" id="A0A0R3PP47"/>
<name>A0A0R3PP47_ANGCS</name>
<dbReference type="InterPro" id="IPR016181">
    <property type="entry name" value="Acyl_CoA_acyltransferase"/>
</dbReference>
<keyword evidence="5" id="KW-0012">Acyltransferase</keyword>
<feature type="domain" description="N-acetyltransferase" evidence="11">
    <location>
        <begin position="72"/>
        <end position="250"/>
    </location>
</feature>
<sequence length="266" mass="29905">MGAVQMTCDKSVTLKVGDALAFDRDQDAFKPPMLLPAKELLGKLAEKAQRSFHAEDADLHPDDRGNVDDYVNEVPDVNEKDYKENKHVEVVKNVRRTVSTFFLEIAFQGRHLMIGMRRRGEGSSGAYNPQGHLIGAIGVIRCAKNFFVLKYLHEDERELISIFNKVSYITTLIVSPEFRKIGIATQLLQRASTVVLEEGSQLVYLHVLHSNLPAIRLYEKMGYKKVANIPNYYNISGKGETGIIYCRRLAMPSCHECLALSSCSIL</sequence>
<dbReference type="GO" id="GO:0004402">
    <property type="term" value="F:histone acetyltransferase activity"/>
    <property type="evidence" value="ECO:0007669"/>
    <property type="project" value="TreeGrafter"/>
</dbReference>
<comment type="similarity">
    <text evidence="6">Belongs to the acetyltransferase family. NAA60 subfamily.</text>
</comment>
<dbReference type="PANTHER" id="PTHR14744:SF15">
    <property type="entry name" value="N-ALPHA-ACETYLTRANSFERASE 60"/>
    <property type="match status" value="1"/>
</dbReference>
<dbReference type="GO" id="GO:0000139">
    <property type="term" value="C:Golgi membrane"/>
    <property type="evidence" value="ECO:0007669"/>
    <property type="project" value="TreeGrafter"/>
</dbReference>
<reference evidence="12 13" key="2">
    <citation type="submission" date="2018-11" db="EMBL/GenBank/DDBJ databases">
        <authorList>
            <consortium name="Pathogen Informatics"/>
        </authorList>
    </citation>
    <scope>NUCLEOTIDE SEQUENCE [LARGE SCALE GENOMIC DNA]</scope>
    <source>
        <strain evidence="12 13">Costa Rica</strain>
    </source>
</reference>
<evidence type="ECO:0000256" key="10">
    <source>
        <dbReference type="ARBA" id="ARBA00048848"/>
    </source>
</evidence>
<proteinExistence type="inferred from homology"/>
<dbReference type="PANTHER" id="PTHR14744">
    <property type="entry name" value="N-ALPHA-ACETYLTRANSFERASE 60"/>
    <property type="match status" value="1"/>
</dbReference>